<dbReference type="Proteomes" id="UP000054516">
    <property type="component" value="Unassembled WGS sequence"/>
</dbReference>
<sequence length="67" mass="7469">MMRHSQIVLEPLFSRLIPAIGMVGDWIGALPAVGYSPLGFEKISKICPFLVIVQALLNYTSLYMAWT</sequence>
<reference evidence="2" key="1">
    <citation type="submission" date="2016-03" db="EMBL/GenBank/DDBJ databases">
        <title>Draft genome sequence of Rosellinia necatrix.</title>
        <authorList>
            <person name="Kanematsu S."/>
        </authorList>
    </citation>
    <scope>NUCLEOTIDE SEQUENCE [LARGE SCALE GENOMIC DNA]</scope>
    <source>
        <strain evidence="2">W97</strain>
    </source>
</reference>
<keyword evidence="1" id="KW-0472">Membrane</keyword>
<proteinExistence type="predicted"/>
<keyword evidence="3" id="KW-1185">Reference proteome</keyword>
<keyword evidence="1" id="KW-0812">Transmembrane</keyword>
<keyword evidence="1" id="KW-1133">Transmembrane helix</keyword>
<feature type="transmembrane region" description="Helical" evidence="1">
    <location>
        <begin position="12"/>
        <end position="34"/>
    </location>
</feature>
<evidence type="ECO:0000313" key="3">
    <source>
        <dbReference type="Proteomes" id="UP000054516"/>
    </source>
</evidence>
<protein>
    <submittedName>
        <fullName evidence="2">Uncharacterized protein</fullName>
    </submittedName>
</protein>
<gene>
    <name evidence="2" type="ORF">SAMD00023353_11800120</name>
</gene>
<evidence type="ECO:0000256" key="1">
    <source>
        <dbReference type="SAM" id="Phobius"/>
    </source>
</evidence>
<dbReference type="AlphaFoldDB" id="A0A1S8ABQ7"/>
<feature type="transmembrane region" description="Helical" evidence="1">
    <location>
        <begin position="46"/>
        <end position="66"/>
    </location>
</feature>
<name>A0A1S8ABQ7_ROSNE</name>
<evidence type="ECO:0000313" key="2">
    <source>
        <dbReference type="EMBL" id="GAW27365.1"/>
    </source>
</evidence>
<accession>A0A1S8ABQ7</accession>
<dbReference type="EMBL" id="DF977563">
    <property type="protein sequence ID" value="GAW27365.1"/>
    <property type="molecule type" value="Genomic_DNA"/>
</dbReference>
<organism evidence="2">
    <name type="scientific">Rosellinia necatrix</name>
    <name type="common">White root-rot fungus</name>
    <dbReference type="NCBI Taxonomy" id="77044"/>
    <lineage>
        <taxon>Eukaryota</taxon>
        <taxon>Fungi</taxon>
        <taxon>Dikarya</taxon>
        <taxon>Ascomycota</taxon>
        <taxon>Pezizomycotina</taxon>
        <taxon>Sordariomycetes</taxon>
        <taxon>Xylariomycetidae</taxon>
        <taxon>Xylariales</taxon>
        <taxon>Xylariaceae</taxon>
        <taxon>Rosellinia</taxon>
    </lineage>
</organism>